<evidence type="ECO:0000256" key="1">
    <source>
        <dbReference type="SAM" id="MobiDB-lite"/>
    </source>
</evidence>
<protein>
    <submittedName>
        <fullName evidence="2">Uncharacterized protein</fullName>
    </submittedName>
</protein>
<keyword evidence="3" id="KW-1185">Reference proteome</keyword>
<gene>
    <name evidence="2" type="ORF">Poly59_27170</name>
</gene>
<name>A0A5C6EQD4_9BACT</name>
<evidence type="ECO:0000313" key="3">
    <source>
        <dbReference type="Proteomes" id="UP000317977"/>
    </source>
</evidence>
<sequence>MCVLIHYANFKITMSQSQFDSSSDPDQKSTKSGSSQSDSQAFGSLPREVRPFLGIQFKCCRTYGRIYRNNSRNAYVGNCPMCAARVNVPIGGGGSSSRFFSAS</sequence>
<comment type="caution">
    <text evidence="2">The sequence shown here is derived from an EMBL/GenBank/DDBJ whole genome shotgun (WGS) entry which is preliminary data.</text>
</comment>
<accession>A0A5C6EQD4</accession>
<proteinExistence type="predicted"/>
<dbReference type="EMBL" id="SJPX01000003">
    <property type="protein sequence ID" value="TWU51128.1"/>
    <property type="molecule type" value="Genomic_DNA"/>
</dbReference>
<dbReference type="AlphaFoldDB" id="A0A5C6EQD4"/>
<reference evidence="2 3" key="1">
    <citation type="submission" date="2019-02" db="EMBL/GenBank/DDBJ databases">
        <title>Deep-cultivation of Planctomycetes and their phenomic and genomic characterization uncovers novel biology.</title>
        <authorList>
            <person name="Wiegand S."/>
            <person name="Jogler M."/>
            <person name="Boedeker C."/>
            <person name="Pinto D."/>
            <person name="Vollmers J."/>
            <person name="Rivas-Marin E."/>
            <person name="Kohn T."/>
            <person name="Peeters S.H."/>
            <person name="Heuer A."/>
            <person name="Rast P."/>
            <person name="Oberbeckmann S."/>
            <person name="Bunk B."/>
            <person name="Jeske O."/>
            <person name="Meyerdierks A."/>
            <person name="Storesund J.E."/>
            <person name="Kallscheuer N."/>
            <person name="Luecker S."/>
            <person name="Lage O.M."/>
            <person name="Pohl T."/>
            <person name="Merkel B.J."/>
            <person name="Hornburger P."/>
            <person name="Mueller R.-W."/>
            <person name="Bruemmer F."/>
            <person name="Labrenz M."/>
            <person name="Spormann A.M."/>
            <person name="Op Den Camp H."/>
            <person name="Overmann J."/>
            <person name="Amann R."/>
            <person name="Jetten M.S.M."/>
            <person name="Mascher T."/>
            <person name="Medema M.H."/>
            <person name="Devos D.P."/>
            <person name="Kaster A.-K."/>
            <person name="Ovreas L."/>
            <person name="Rohde M."/>
            <person name="Galperin M.Y."/>
            <person name="Jogler C."/>
        </authorList>
    </citation>
    <scope>NUCLEOTIDE SEQUENCE [LARGE SCALE GENOMIC DNA]</scope>
    <source>
        <strain evidence="2 3">Poly59</strain>
    </source>
</reference>
<organism evidence="2 3">
    <name type="scientific">Rubripirellula reticaptiva</name>
    <dbReference type="NCBI Taxonomy" id="2528013"/>
    <lineage>
        <taxon>Bacteria</taxon>
        <taxon>Pseudomonadati</taxon>
        <taxon>Planctomycetota</taxon>
        <taxon>Planctomycetia</taxon>
        <taxon>Pirellulales</taxon>
        <taxon>Pirellulaceae</taxon>
        <taxon>Rubripirellula</taxon>
    </lineage>
</organism>
<dbReference type="Proteomes" id="UP000317977">
    <property type="component" value="Unassembled WGS sequence"/>
</dbReference>
<evidence type="ECO:0000313" key="2">
    <source>
        <dbReference type="EMBL" id="TWU51128.1"/>
    </source>
</evidence>
<feature type="region of interest" description="Disordered" evidence="1">
    <location>
        <begin position="16"/>
        <end position="43"/>
    </location>
</feature>